<dbReference type="EMBL" id="MDKC01000008">
    <property type="protein sequence ID" value="ODG92477.1"/>
    <property type="molecule type" value="Genomic_DNA"/>
</dbReference>
<reference evidence="2 3" key="1">
    <citation type="submission" date="2016-07" db="EMBL/GenBank/DDBJ databases">
        <authorList>
            <person name="Townsley L."/>
            <person name="Shank E.A."/>
        </authorList>
    </citation>
    <scope>NUCLEOTIDE SEQUENCE [LARGE SCALE GENOMIC DNA]</scope>
    <source>
        <strain evidence="2 3">CH01</strain>
    </source>
</reference>
<evidence type="ECO:0000256" key="1">
    <source>
        <dbReference type="SAM" id="Phobius"/>
    </source>
</evidence>
<name>A0ABX2ZRZ1_9BACI</name>
<protein>
    <submittedName>
        <fullName evidence="2">Uncharacterized protein</fullName>
    </submittedName>
</protein>
<keyword evidence="1" id="KW-0472">Membrane</keyword>
<evidence type="ECO:0000313" key="2">
    <source>
        <dbReference type="EMBL" id="ODG92477.1"/>
    </source>
</evidence>
<sequence>MRRNKNAALIVILWLCMVLFIVVNAIRHIRVYMVYSSGLMPFIVCGMIIFAIIILYVRGAKQRR</sequence>
<comment type="caution">
    <text evidence="2">The sequence shown here is derived from an EMBL/GenBank/DDBJ whole genome shotgun (WGS) entry which is preliminary data.</text>
</comment>
<feature type="transmembrane region" description="Helical" evidence="1">
    <location>
        <begin position="7"/>
        <end position="26"/>
    </location>
</feature>
<dbReference type="RefSeq" id="WP_069033336.1">
    <property type="nucleotide sequence ID" value="NZ_MDKC01000008.1"/>
</dbReference>
<keyword evidence="1" id="KW-1133">Transmembrane helix</keyword>
<organism evidence="2 3">
    <name type="scientific">Gottfriedia luciferensis</name>
    <dbReference type="NCBI Taxonomy" id="178774"/>
    <lineage>
        <taxon>Bacteria</taxon>
        <taxon>Bacillati</taxon>
        <taxon>Bacillota</taxon>
        <taxon>Bacilli</taxon>
        <taxon>Bacillales</taxon>
        <taxon>Bacillaceae</taxon>
        <taxon>Gottfriedia</taxon>
    </lineage>
</organism>
<keyword evidence="3" id="KW-1185">Reference proteome</keyword>
<evidence type="ECO:0000313" key="3">
    <source>
        <dbReference type="Proteomes" id="UP000094580"/>
    </source>
</evidence>
<gene>
    <name evidence="2" type="ORF">BED47_19930</name>
</gene>
<dbReference type="Proteomes" id="UP000094580">
    <property type="component" value="Unassembled WGS sequence"/>
</dbReference>
<keyword evidence="1" id="KW-0812">Transmembrane</keyword>
<proteinExistence type="predicted"/>
<accession>A0ABX2ZRZ1</accession>
<feature type="transmembrane region" description="Helical" evidence="1">
    <location>
        <begin position="32"/>
        <end position="57"/>
    </location>
</feature>